<gene>
    <name evidence="1" type="ORF">CINCED_3A014044</name>
</gene>
<keyword evidence="2" id="KW-1185">Reference proteome</keyword>
<sequence length="432" mass="51194">MEASLCCGNGTQWPLKKLMKKMKIVLNGNPERALIISKQKDHENIVKTFYDMNLVSKHSYEIRDYSTIKAFEDSICLILDQFSKYYLSVLPTETKVNDLCKGLETNSSRVYELRIRKDYVENICLHIVRSIDYLYVSGLYRDKKLFNMYKSHSLLCRTIQQFFREHCKQSKVTDDEITISCNVEKLHIVLREIIYFEQITEEESLKYQKNTVYHSNATKFVLSEYELMSDIDWTETFSNDSARYDIFKQTPTQKVERLNRQTICDTMNLEKSFKKHSLKYSKDIETNKCAPLNLTKFRTTSDELKNLLIYSLQRLEEYFIFMLQSSNKTMYQLNKDQIDQIVFSPFKKLCGDVPEVLLYIHEHQTNDPIDLTLFNLFLSLCGNNMDFIDLRCPAKHGSEFDSILLYQDKCIREAIRVKLLWNFYVRNDKILE</sequence>
<dbReference type="AlphaFoldDB" id="A0A5E4NNB6"/>
<proteinExistence type="predicted"/>
<dbReference type="EMBL" id="CABPRJ010002526">
    <property type="protein sequence ID" value="VVC46452.1"/>
    <property type="molecule type" value="Genomic_DNA"/>
</dbReference>
<dbReference type="OrthoDB" id="6641868at2759"/>
<reference evidence="1 2" key="1">
    <citation type="submission" date="2019-08" db="EMBL/GenBank/DDBJ databases">
        <authorList>
            <person name="Alioto T."/>
            <person name="Alioto T."/>
            <person name="Gomez Garrido J."/>
        </authorList>
    </citation>
    <scope>NUCLEOTIDE SEQUENCE [LARGE SCALE GENOMIC DNA]</scope>
</reference>
<evidence type="ECO:0000313" key="1">
    <source>
        <dbReference type="EMBL" id="VVC46452.1"/>
    </source>
</evidence>
<dbReference type="Proteomes" id="UP000325440">
    <property type="component" value="Unassembled WGS sequence"/>
</dbReference>
<protein>
    <submittedName>
        <fullName evidence="1">Uncharacterized protein</fullName>
    </submittedName>
</protein>
<name>A0A5E4NNB6_9HEMI</name>
<evidence type="ECO:0000313" key="2">
    <source>
        <dbReference type="Proteomes" id="UP000325440"/>
    </source>
</evidence>
<organism evidence="1 2">
    <name type="scientific">Cinara cedri</name>
    <dbReference type="NCBI Taxonomy" id="506608"/>
    <lineage>
        <taxon>Eukaryota</taxon>
        <taxon>Metazoa</taxon>
        <taxon>Ecdysozoa</taxon>
        <taxon>Arthropoda</taxon>
        <taxon>Hexapoda</taxon>
        <taxon>Insecta</taxon>
        <taxon>Pterygota</taxon>
        <taxon>Neoptera</taxon>
        <taxon>Paraneoptera</taxon>
        <taxon>Hemiptera</taxon>
        <taxon>Sternorrhyncha</taxon>
        <taxon>Aphidomorpha</taxon>
        <taxon>Aphidoidea</taxon>
        <taxon>Aphididae</taxon>
        <taxon>Lachninae</taxon>
        <taxon>Cinara</taxon>
    </lineage>
</organism>
<accession>A0A5E4NNB6</accession>
<feature type="non-terminal residue" evidence="1">
    <location>
        <position position="432"/>
    </location>
</feature>